<accession>A0A644UZ13</accession>
<dbReference type="Pfam" id="PF03572">
    <property type="entry name" value="Peptidase_S41"/>
    <property type="match status" value="1"/>
</dbReference>
<dbReference type="CDD" id="cd07563">
    <property type="entry name" value="Peptidase_S41_IRBP"/>
    <property type="match status" value="1"/>
</dbReference>
<gene>
    <name evidence="2" type="ORF">SDC9_30171</name>
</gene>
<dbReference type="PANTHER" id="PTHR11261">
    <property type="entry name" value="INTERPHOTORECEPTOR RETINOID-BINDING PROTEIN"/>
    <property type="match status" value="1"/>
</dbReference>
<reference evidence="2" key="1">
    <citation type="submission" date="2019-08" db="EMBL/GenBank/DDBJ databases">
        <authorList>
            <person name="Kucharzyk K."/>
            <person name="Murdoch R.W."/>
            <person name="Higgins S."/>
            <person name="Loffler F."/>
        </authorList>
    </citation>
    <scope>NUCLEOTIDE SEQUENCE</scope>
</reference>
<organism evidence="2">
    <name type="scientific">bioreactor metagenome</name>
    <dbReference type="NCBI Taxonomy" id="1076179"/>
    <lineage>
        <taxon>unclassified sequences</taxon>
        <taxon>metagenomes</taxon>
        <taxon>ecological metagenomes</taxon>
    </lineage>
</organism>
<sequence>MRTKNLLPVVLLIGMSSCIDDLNIPLNTYRGNFETLWTIVDTRYCYLDLKKINWDSVYTVYEGRLVNDTVDEITFFDAMAEMLAELKDGHVNLYSSFDRSRYWNWFTDYPTNFNESLIFNENYLSNDYRSVNGLRYKSIAGGKVGYIYYESFGSGFSDANMSYIFQQFVSCENGLIIDVRNNGGGSADLSGRLASYFFERDTVNMYLQHKNGPGHNDFSEPVPMKTPAHKTIRWTRPVVVLANRASYSATNLFVSRMRDAPKAIIMGDKSGGGGGMPLSNELPNGWMVRFSASPMYDGSMQHIEFGIDPDIKVDLDSADVAKGEDTLIERAVSYLINGN</sequence>
<dbReference type="PROSITE" id="PS51257">
    <property type="entry name" value="PROKAR_LIPOPROTEIN"/>
    <property type="match status" value="1"/>
</dbReference>
<dbReference type="Pfam" id="PF14684">
    <property type="entry name" value="Tricorn_C1"/>
    <property type="match status" value="1"/>
</dbReference>
<dbReference type="SUPFAM" id="SSF52096">
    <property type="entry name" value="ClpP/crotonase"/>
    <property type="match status" value="1"/>
</dbReference>
<dbReference type="Gene3D" id="3.30.750.44">
    <property type="match status" value="1"/>
</dbReference>
<dbReference type="AlphaFoldDB" id="A0A644UZ13"/>
<evidence type="ECO:0000259" key="1">
    <source>
        <dbReference type="SMART" id="SM00245"/>
    </source>
</evidence>
<dbReference type="InterPro" id="IPR029045">
    <property type="entry name" value="ClpP/crotonase-like_dom_sf"/>
</dbReference>
<dbReference type="PANTHER" id="PTHR11261:SF3">
    <property type="entry name" value="RETINOL-BINDING PROTEIN 3"/>
    <property type="match status" value="1"/>
</dbReference>
<dbReference type="InterPro" id="IPR005151">
    <property type="entry name" value="Tail-specific_protease"/>
</dbReference>
<dbReference type="GO" id="GO:0008236">
    <property type="term" value="F:serine-type peptidase activity"/>
    <property type="evidence" value="ECO:0007669"/>
    <property type="project" value="InterPro"/>
</dbReference>
<dbReference type="EMBL" id="VSSQ01000187">
    <property type="protein sequence ID" value="MPL84207.1"/>
    <property type="molecule type" value="Genomic_DNA"/>
</dbReference>
<evidence type="ECO:0000313" key="2">
    <source>
        <dbReference type="EMBL" id="MPL84207.1"/>
    </source>
</evidence>
<proteinExistence type="predicted"/>
<name>A0A644UZ13_9ZZZZ</name>
<comment type="caution">
    <text evidence="2">The sequence shown here is derived from an EMBL/GenBank/DDBJ whole genome shotgun (WGS) entry which is preliminary data.</text>
</comment>
<dbReference type="GO" id="GO:0006508">
    <property type="term" value="P:proteolysis"/>
    <property type="evidence" value="ECO:0007669"/>
    <property type="project" value="InterPro"/>
</dbReference>
<feature type="domain" description="Tail specific protease" evidence="1">
    <location>
        <begin position="114"/>
        <end position="314"/>
    </location>
</feature>
<dbReference type="Gene3D" id="3.90.226.10">
    <property type="entry name" value="2-enoyl-CoA Hydratase, Chain A, domain 1"/>
    <property type="match status" value="1"/>
</dbReference>
<dbReference type="SMART" id="SM00245">
    <property type="entry name" value="TSPc"/>
    <property type="match status" value="1"/>
</dbReference>
<protein>
    <recommendedName>
        <fullName evidence="1">Tail specific protease domain-containing protein</fullName>
    </recommendedName>
</protein>
<dbReference type="InterPro" id="IPR028204">
    <property type="entry name" value="Tricorn_C1"/>
</dbReference>